<dbReference type="PROSITE" id="PS50943">
    <property type="entry name" value="HTH_CROC1"/>
    <property type="match status" value="1"/>
</dbReference>
<evidence type="ECO:0000256" key="1">
    <source>
        <dbReference type="ARBA" id="ARBA00023125"/>
    </source>
</evidence>
<evidence type="ECO:0000313" key="3">
    <source>
        <dbReference type="EMBL" id="HJB39887.1"/>
    </source>
</evidence>
<dbReference type="PANTHER" id="PTHR46797">
    <property type="entry name" value="HTH-TYPE TRANSCRIPTIONAL REGULATOR"/>
    <property type="match status" value="1"/>
</dbReference>
<reference evidence="3" key="1">
    <citation type="journal article" date="2021" name="PeerJ">
        <title>Extensive microbial diversity within the chicken gut microbiome revealed by metagenomics and culture.</title>
        <authorList>
            <person name="Gilroy R."/>
            <person name="Ravi A."/>
            <person name="Getino M."/>
            <person name="Pursley I."/>
            <person name="Horton D.L."/>
            <person name="Alikhan N.F."/>
            <person name="Baker D."/>
            <person name="Gharbi K."/>
            <person name="Hall N."/>
            <person name="Watson M."/>
            <person name="Adriaenssens E.M."/>
            <person name="Foster-Nyarko E."/>
            <person name="Jarju S."/>
            <person name="Secka A."/>
            <person name="Antonio M."/>
            <person name="Oren A."/>
            <person name="Chaudhuri R.R."/>
            <person name="La Ragione R."/>
            <person name="Hildebrand F."/>
            <person name="Pallen M.J."/>
        </authorList>
    </citation>
    <scope>NUCLEOTIDE SEQUENCE</scope>
    <source>
        <strain evidence="3">ChiBcec8-14828</strain>
    </source>
</reference>
<dbReference type="InterPro" id="IPR001387">
    <property type="entry name" value="Cro/C1-type_HTH"/>
</dbReference>
<dbReference type="AlphaFoldDB" id="A0A9D2S0W7"/>
<proteinExistence type="predicted"/>
<gene>
    <name evidence="3" type="ORF">H9943_05765</name>
</gene>
<accession>A0A9D2S0W7</accession>
<dbReference type="Gene3D" id="1.10.260.40">
    <property type="entry name" value="lambda repressor-like DNA-binding domains"/>
    <property type="match status" value="1"/>
</dbReference>
<evidence type="ECO:0000313" key="4">
    <source>
        <dbReference type="Proteomes" id="UP000824209"/>
    </source>
</evidence>
<dbReference type="InterPro" id="IPR010982">
    <property type="entry name" value="Lambda_DNA-bd_dom_sf"/>
</dbReference>
<dbReference type="SUPFAM" id="SSF47413">
    <property type="entry name" value="lambda repressor-like DNA-binding domains"/>
    <property type="match status" value="1"/>
</dbReference>
<dbReference type="PANTHER" id="PTHR46797:SF1">
    <property type="entry name" value="METHYLPHOSPHONATE SYNTHASE"/>
    <property type="match status" value="1"/>
</dbReference>
<dbReference type="InterPro" id="IPR050807">
    <property type="entry name" value="TransReg_Diox_bact_type"/>
</dbReference>
<comment type="caution">
    <text evidence="3">The sequence shown here is derived from an EMBL/GenBank/DDBJ whole genome shotgun (WGS) entry which is preliminary data.</text>
</comment>
<dbReference type="GO" id="GO:0003700">
    <property type="term" value="F:DNA-binding transcription factor activity"/>
    <property type="evidence" value="ECO:0007669"/>
    <property type="project" value="TreeGrafter"/>
</dbReference>
<dbReference type="CDD" id="cd00093">
    <property type="entry name" value="HTH_XRE"/>
    <property type="match status" value="1"/>
</dbReference>
<dbReference type="EMBL" id="DWYA01000053">
    <property type="protein sequence ID" value="HJB39887.1"/>
    <property type="molecule type" value="Genomic_DNA"/>
</dbReference>
<dbReference type="GO" id="GO:0005829">
    <property type="term" value="C:cytosol"/>
    <property type="evidence" value="ECO:0007669"/>
    <property type="project" value="TreeGrafter"/>
</dbReference>
<name>A0A9D2S0W7_9FIRM</name>
<keyword evidence="1" id="KW-0238">DNA-binding</keyword>
<organism evidence="3 4">
    <name type="scientific">Candidatus Ruthenibacterium avium</name>
    <dbReference type="NCBI Taxonomy" id="2838751"/>
    <lineage>
        <taxon>Bacteria</taxon>
        <taxon>Bacillati</taxon>
        <taxon>Bacillota</taxon>
        <taxon>Clostridia</taxon>
        <taxon>Eubacteriales</taxon>
        <taxon>Oscillospiraceae</taxon>
        <taxon>Ruthenibacterium</taxon>
    </lineage>
</organism>
<feature type="domain" description="HTH cro/C1-type" evidence="2">
    <location>
        <begin position="20"/>
        <end position="66"/>
    </location>
</feature>
<sequence>MSDVTAWVGHRIQSPRLEWGWTQEQLAEYADLHVSYISTLEKGKKNPSIEVISRLSSAFQLTLSEFFSAAPSVRRDIRKRVEQEEVETLLKDFSNKLLSICNRP</sequence>
<evidence type="ECO:0000259" key="2">
    <source>
        <dbReference type="PROSITE" id="PS50943"/>
    </source>
</evidence>
<dbReference type="GO" id="GO:0003677">
    <property type="term" value="F:DNA binding"/>
    <property type="evidence" value="ECO:0007669"/>
    <property type="project" value="UniProtKB-KW"/>
</dbReference>
<dbReference type="SMART" id="SM00530">
    <property type="entry name" value="HTH_XRE"/>
    <property type="match status" value="1"/>
</dbReference>
<protein>
    <submittedName>
        <fullName evidence="3">Helix-turn-helix domain-containing protein</fullName>
    </submittedName>
</protein>
<dbReference type="Pfam" id="PF01381">
    <property type="entry name" value="HTH_3"/>
    <property type="match status" value="1"/>
</dbReference>
<dbReference type="Proteomes" id="UP000824209">
    <property type="component" value="Unassembled WGS sequence"/>
</dbReference>
<reference evidence="3" key="2">
    <citation type="submission" date="2021-04" db="EMBL/GenBank/DDBJ databases">
        <authorList>
            <person name="Gilroy R."/>
        </authorList>
    </citation>
    <scope>NUCLEOTIDE SEQUENCE</scope>
    <source>
        <strain evidence="3">ChiBcec8-14828</strain>
    </source>
</reference>